<name>B4I6Z9_DROSE</name>
<gene>
    <name evidence="2" type="primary">Dsec\GM19516</name>
    <name evidence="2" type="ORF">Dsec_GM19516</name>
</gene>
<organism evidence="3">
    <name type="scientific">Drosophila sechellia</name>
    <name type="common">Fruit fly</name>
    <dbReference type="NCBI Taxonomy" id="7238"/>
    <lineage>
        <taxon>Eukaryota</taxon>
        <taxon>Metazoa</taxon>
        <taxon>Ecdysozoa</taxon>
        <taxon>Arthropoda</taxon>
        <taxon>Hexapoda</taxon>
        <taxon>Insecta</taxon>
        <taxon>Pterygota</taxon>
        <taxon>Neoptera</taxon>
        <taxon>Endopterygota</taxon>
        <taxon>Diptera</taxon>
        <taxon>Brachycera</taxon>
        <taxon>Muscomorpha</taxon>
        <taxon>Ephydroidea</taxon>
        <taxon>Drosophilidae</taxon>
        <taxon>Drosophila</taxon>
        <taxon>Sophophora</taxon>
    </lineage>
</organism>
<dbReference type="STRING" id="7238.B4I6Z9"/>
<proteinExistence type="predicted"/>
<reference evidence="2 3" key="1">
    <citation type="journal article" date="2007" name="Nature">
        <title>Evolution of genes and genomes on the Drosophila phylogeny.</title>
        <authorList>
            <consortium name="Drosophila 12 Genomes Consortium"/>
            <person name="Clark A.G."/>
            <person name="Eisen M.B."/>
            <person name="Smith D.R."/>
            <person name="Bergman C.M."/>
            <person name="Oliver B."/>
            <person name="Markow T.A."/>
            <person name="Kaufman T.C."/>
            <person name="Kellis M."/>
            <person name="Gelbart W."/>
            <person name="Iyer V.N."/>
            <person name="Pollard D.A."/>
            <person name="Sackton T.B."/>
            <person name="Larracuente A.M."/>
            <person name="Singh N.D."/>
            <person name="Abad J.P."/>
            <person name="Abt D.N."/>
            <person name="Adryan B."/>
            <person name="Aguade M."/>
            <person name="Akashi H."/>
            <person name="Anderson W.W."/>
            <person name="Aquadro C.F."/>
            <person name="Ardell D.H."/>
            <person name="Arguello R."/>
            <person name="Artieri C.G."/>
            <person name="Barbash D.A."/>
            <person name="Barker D."/>
            <person name="Barsanti P."/>
            <person name="Batterham P."/>
            <person name="Batzoglou S."/>
            <person name="Begun D."/>
            <person name="Bhutkar A."/>
            <person name="Blanco E."/>
            <person name="Bosak S.A."/>
            <person name="Bradley R.K."/>
            <person name="Brand A.D."/>
            <person name="Brent M.R."/>
            <person name="Brooks A.N."/>
            <person name="Brown R.H."/>
            <person name="Butlin R.K."/>
            <person name="Caggese C."/>
            <person name="Calvi B.R."/>
            <person name="Bernardo de Carvalho A."/>
            <person name="Caspi A."/>
            <person name="Castrezana S."/>
            <person name="Celniker S.E."/>
            <person name="Chang J.L."/>
            <person name="Chapple C."/>
            <person name="Chatterji S."/>
            <person name="Chinwalla A."/>
            <person name="Civetta A."/>
            <person name="Clifton S.W."/>
            <person name="Comeron J.M."/>
            <person name="Costello J.C."/>
            <person name="Coyne J.A."/>
            <person name="Daub J."/>
            <person name="David R.G."/>
            <person name="Delcher A.L."/>
            <person name="Delehaunty K."/>
            <person name="Do C.B."/>
            <person name="Ebling H."/>
            <person name="Edwards K."/>
            <person name="Eickbush T."/>
            <person name="Evans J.D."/>
            <person name="Filipski A."/>
            <person name="Findeiss S."/>
            <person name="Freyhult E."/>
            <person name="Fulton L."/>
            <person name="Fulton R."/>
            <person name="Garcia A.C."/>
            <person name="Gardiner A."/>
            <person name="Garfield D.A."/>
            <person name="Garvin B.E."/>
            <person name="Gibson G."/>
            <person name="Gilbert D."/>
            <person name="Gnerre S."/>
            <person name="Godfrey J."/>
            <person name="Good R."/>
            <person name="Gotea V."/>
            <person name="Gravely B."/>
            <person name="Greenberg A.J."/>
            <person name="Griffiths-Jones S."/>
            <person name="Gross S."/>
            <person name="Guigo R."/>
            <person name="Gustafson E.A."/>
            <person name="Haerty W."/>
            <person name="Hahn M.W."/>
            <person name="Halligan D.L."/>
            <person name="Halpern A.L."/>
            <person name="Halter G.M."/>
            <person name="Han M.V."/>
            <person name="Heger A."/>
            <person name="Hillier L."/>
            <person name="Hinrichs A.S."/>
            <person name="Holmes I."/>
            <person name="Hoskins R.A."/>
            <person name="Hubisz M.J."/>
            <person name="Hultmark D."/>
            <person name="Huntley M.A."/>
            <person name="Jaffe D.B."/>
            <person name="Jagadeeshan S."/>
            <person name="Jeck W.R."/>
            <person name="Johnson J."/>
            <person name="Jones C.D."/>
            <person name="Jordan W.C."/>
            <person name="Karpen G.H."/>
            <person name="Kataoka E."/>
            <person name="Keightley P.D."/>
            <person name="Kheradpour P."/>
            <person name="Kirkness E.F."/>
            <person name="Koerich L.B."/>
            <person name="Kristiansen K."/>
            <person name="Kudrna D."/>
            <person name="Kulathinal R.J."/>
            <person name="Kumar S."/>
            <person name="Kwok R."/>
            <person name="Lander E."/>
            <person name="Langley C.H."/>
            <person name="Lapoint R."/>
            <person name="Lazzaro B.P."/>
            <person name="Lee S.J."/>
            <person name="Levesque L."/>
            <person name="Li R."/>
            <person name="Lin C.F."/>
            <person name="Lin M.F."/>
            <person name="Lindblad-Toh K."/>
            <person name="Llopart A."/>
            <person name="Long M."/>
            <person name="Low L."/>
            <person name="Lozovsky E."/>
            <person name="Lu J."/>
            <person name="Luo M."/>
            <person name="Machado C.A."/>
            <person name="Makalowski W."/>
            <person name="Marzo M."/>
            <person name="Matsuda M."/>
            <person name="Matzkin L."/>
            <person name="McAllister B."/>
            <person name="McBride C.S."/>
            <person name="McKernan B."/>
            <person name="McKernan K."/>
            <person name="Mendez-Lago M."/>
            <person name="Minx P."/>
            <person name="Mollenhauer M.U."/>
            <person name="Montooth K."/>
            <person name="Mount S.M."/>
            <person name="Mu X."/>
            <person name="Myers E."/>
            <person name="Negre B."/>
            <person name="Newfeld S."/>
            <person name="Nielsen R."/>
            <person name="Noor M.A."/>
            <person name="O'Grady P."/>
            <person name="Pachter L."/>
            <person name="Papaceit M."/>
            <person name="Parisi M.J."/>
            <person name="Parisi M."/>
            <person name="Parts L."/>
            <person name="Pedersen J.S."/>
            <person name="Pesole G."/>
            <person name="Phillippy A.M."/>
            <person name="Ponting C.P."/>
            <person name="Pop M."/>
            <person name="Porcelli D."/>
            <person name="Powell J.R."/>
            <person name="Prohaska S."/>
            <person name="Pruitt K."/>
            <person name="Puig M."/>
            <person name="Quesneville H."/>
            <person name="Ram K.R."/>
            <person name="Rand D."/>
            <person name="Rasmussen M.D."/>
            <person name="Reed L.K."/>
            <person name="Reenan R."/>
            <person name="Reily A."/>
            <person name="Remington K.A."/>
            <person name="Rieger T.T."/>
            <person name="Ritchie M.G."/>
            <person name="Robin C."/>
            <person name="Rogers Y.H."/>
            <person name="Rohde C."/>
            <person name="Rozas J."/>
            <person name="Rubenfield M.J."/>
            <person name="Ruiz A."/>
            <person name="Russo S."/>
            <person name="Salzberg S.L."/>
            <person name="Sanchez-Gracia A."/>
            <person name="Saranga D.J."/>
            <person name="Sato H."/>
            <person name="Schaeffer S.W."/>
            <person name="Schatz M.C."/>
            <person name="Schlenke T."/>
            <person name="Schwartz R."/>
            <person name="Segarra C."/>
            <person name="Singh R.S."/>
            <person name="Sirot L."/>
            <person name="Sirota M."/>
            <person name="Sisneros N.B."/>
            <person name="Smith C.D."/>
            <person name="Smith T.F."/>
            <person name="Spieth J."/>
            <person name="Stage D.E."/>
            <person name="Stark A."/>
            <person name="Stephan W."/>
            <person name="Strausberg R.L."/>
            <person name="Strempel S."/>
            <person name="Sturgill D."/>
            <person name="Sutton G."/>
            <person name="Sutton G.G."/>
            <person name="Tao W."/>
            <person name="Teichmann S."/>
            <person name="Tobari Y.N."/>
            <person name="Tomimura Y."/>
            <person name="Tsolas J.M."/>
            <person name="Valente V.L."/>
            <person name="Venter E."/>
            <person name="Venter J.C."/>
            <person name="Vicario S."/>
            <person name="Vieira F.G."/>
            <person name="Vilella A.J."/>
            <person name="Villasante A."/>
            <person name="Walenz B."/>
            <person name="Wang J."/>
            <person name="Wasserman M."/>
            <person name="Watts T."/>
            <person name="Wilson D."/>
            <person name="Wilson R.K."/>
            <person name="Wing R.A."/>
            <person name="Wolfner M.F."/>
            <person name="Wong A."/>
            <person name="Wong G.K."/>
            <person name="Wu C.I."/>
            <person name="Wu G."/>
            <person name="Yamamoto D."/>
            <person name="Yang H.P."/>
            <person name="Yang S.P."/>
            <person name="Yorke J.A."/>
            <person name="Yoshida K."/>
            <person name="Zdobnov E."/>
            <person name="Zhang P."/>
            <person name="Zhang Y."/>
            <person name="Zimin A.V."/>
            <person name="Baldwin J."/>
            <person name="Abdouelleil A."/>
            <person name="Abdulkadir J."/>
            <person name="Abebe A."/>
            <person name="Abera B."/>
            <person name="Abreu J."/>
            <person name="Acer S.C."/>
            <person name="Aftuck L."/>
            <person name="Alexander A."/>
            <person name="An P."/>
            <person name="Anderson E."/>
            <person name="Anderson S."/>
            <person name="Arachi H."/>
            <person name="Azer M."/>
            <person name="Bachantsang P."/>
            <person name="Barry A."/>
            <person name="Bayul T."/>
            <person name="Berlin A."/>
            <person name="Bessette D."/>
            <person name="Bloom T."/>
            <person name="Blye J."/>
            <person name="Boguslavskiy L."/>
            <person name="Bonnet C."/>
            <person name="Boukhgalter B."/>
            <person name="Bourzgui I."/>
            <person name="Brown A."/>
            <person name="Cahill P."/>
            <person name="Channer S."/>
            <person name="Cheshatsang Y."/>
            <person name="Chuda L."/>
            <person name="Citroen M."/>
            <person name="Collymore A."/>
            <person name="Cooke P."/>
            <person name="Costello M."/>
            <person name="D'Aco K."/>
            <person name="Daza R."/>
            <person name="De Haan G."/>
            <person name="DeGray S."/>
            <person name="DeMaso C."/>
            <person name="Dhargay N."/>
            <person name="Dooley K."/>
            <person name="Dooley E."/>
            <person name="Doricent M."/>
            <person name="Dorje P."/>
            <person name="Dorjee K."/>
            <person name="Dupes A."/>
            <person name="Elong R."/>
            <person name="Falk J."/>
            <person name="Farina A."/>
            <person name="Faro S."/>
            <person name="Ferguson D."/>
            <person name="Fisher S."/>
            <person name="Foley C.D."/>
            <person name="Franke A."/>
            <person name="Friedrich D."/>
            <person name="Gadbois L."/>
            <person name="Gearin G."/>
            <person name="Gearin C.R."/>
            <person name="Giannoukos G."/>
            <person name="Goode T."/>
            <person name="Graham J."/>
            <person name="Grandbois E."/>
            <person name="Grewal S."/>
            <person name="Gyaltsen K."/>
            <person name="Hafez N."/>
            <person name="Hagos B."/>
            <person name="Hall J."/>
            <person name="Henson C."/>
            <person name="Hollinger A."/>
            <person name="Honan T."/>
            <person name="Huard M.D."/>
            <person name="Hughes L."/>
            <person name="Hurhula B."/>
            <person name="Husby M.E."/>
            <person name="Kamat A."/>
            <person name="Kanga B."/>
            <person name="Kashin S."/>
            <person name="Khazanovich D."/>
            <person name="Kisner P."/>
            <person name="Lance K."/>
            <person name="Lara M."/>
            <person name="Lee W."/>
            <person name="Lennon N."/>
            <person name="Letendre F."/>
            <person name="LeVine R."/>
            <person name="Lipovsky A."/>
            <person name="Liu X."/>
            <person name="Liu J."/>
            <person name="Liu S."/>
            <person name="Lokyitsang T."/>
            <person name="Lokyitsang Y."/>
            <person name="Lubonja R."/>
            <person name="Lui A."/>
            <person name="MacDonald P."/>
            <person name="Magnisalis V."/>
            <person name="Maru K."/>
            <person name="Matthews C."/>
            <person name="McCusker W."/>
            <person name="McDonough S."/>
            <person name="Mehta T."/>
            <person name="Meldrim J."/>
            <person name="Meneus L."/>
            <person name="Mihai O."/>
            <person name="Mihalev A."/>
            <person name="Mihova T."/>
            <person name="Mittelman R."/>
            <person name="Mlenga V."/>
            <person name="Montmayeur A."/>
            <person name="Mulrain L."/>
            <person name="Navidi A."/>
            <person name="Naylor J."/>
            <person name="Negash T."/>
            <person name="Nguyen T."/>
            <person name="Nguyen N."/>
            <person name="Nicol R."/>
            <person name="Norbu C."/>
            <person name="Norbu N."/>
            <person name="Novod N."/>
            <person name="O'Neill B."/>
            <person name="Osman S."/>
            <person name="Markiewicz E."/>
            <person name="Oyono O.L."/>
            <person name="Patti C."/>
            <person name="Phunkhang P."/>
            <person name="Pierre F."/>
            <person name="Priest M."/>
            <person name="Raghuraman S."/>
            <person name="Rege F."/>
            <person name="Reyes R."/>
            <person name="Rise C."/>
            <person name="Rogov P."/>
            <person name="Ross K."/>
            <person name="Ryan E."/>
            <person name="Settipalli S."/>
            <person name="Shea T."/>
            <person name="Sherpa N."/>
            <person name="Shi L."/>
            <person name="Shih D."/>
            <person name="Sparrow T."/>
            <person name="Spaulding J."/>
            <person name="Stalker J."/>
            <person name="Stange-Thomann N."/>
            <person name="Stavropoulos S."/>
            <person name="Stone C."/>
            <person name="Strader C."/>
            <person name="Tesfaye S."/>
            <person name="Thomson T."/>
            <person name="Thoulutsang Y."/>
            <person name="Thoulutsang D."/>
            <person name="Topham K."/>
            <person name="Topping I."/>
            <person name="Tsamla T."/>
            <person name="Vassiliev H."/>
            <person name="Vo A."/>
            <person name="Wangchuk T."/>
            <person name="Wangdi T."/>
            <person name="Weiand M."/>
            <person name="Wilkinson J."/>
            <person name="Wilson A."/>
            <person name="Yadav S."/>
            <person name="Young G."/>
            <person name="Yu Q."/>
            <person name="Zembek L."/>
            <person name="Zhong D."/>
            <person name="Zimmer A."/>
            <person name="Zwirko Z."/>
            <person name="Jaffe D.B."/>
            <person name="Alvarez P."/>
            <person name="Brockman W."/>
            <person name="Butler J."/>
            <person name="Chin C."/>
            <person name="Gnerre S."/>
            <person name="Grabherr M."/>
            <person name="Kleber M."/>
            <person name="Mauceli E."/>
            <person name="MacCallum I."/>
        </authorList>
    </citation>
    <scope>NUCLEOTIDE SEQUENCE [LARGE SCALE GENOMIC DNA]</scope>
    <source>
        <strain evidence="3">Rob3c / Tucson 14021-0248.25</strain>
    </source>
</reference>
<protein>
    <submittedName>
        <fullName evidence="2">GM19516</fullName>
    </submittedName>
</protein>
<dbReference type="EMBL" id="CH480823">
    <property type="protein sequence ID" value="EDW56097.1"/>
    <property type="molecule type" value="Genomic_DNA"/>
</dbReference>
<feature type="region of interest" description="Disordered" evidence="1">
    <location>
        <begin position="268"/>
        <end position="319"/>
    </location>
</feature>
<keyword evidence="3" id="KW-1185">Reference proteome</keyword>
<dbReference type="KEGG" id="dse:6614938"/>
<dbReference type="OMA" id="HYFPGPM"/>
<dbReference type="Proteomes" id="UP000001292">
    <property type="component" value="Unassembled WGS sequence"/>
</dbReference>
<dbReference type="HOGENOM" id="CLU_506496_0_0_1"/>
<dbReference type="PhylomeDB" id="B4I6Z9"/>
<evidence type="ECO:0000256" key="1">
    <source>
        <dbReference type="SAM" id="MobiDB-lite"/>
    </source>
</evidence>
<feature type="compositionally biased region" description="Basic residues" evidence="1">
    <location>
        <begin position="288"/>
        <end position="310"/>
    </location>
</feature>
<dbReference type="AlphaFoldDB" id="B4I6Z9"/>
<accession>B4I6Z9</accession>
<sequence>MSENMENTPVPGMYEVSQKYEENAIAPMFKAEMFENMENTPVTGMDAVFENYQEKAILPMFKAIMSEDMEFTPLTGMYEVSQKSEEKVISPMFKAEMSENMENTPVTGMDAVSEKYERNAFAPMSEICAKDYTVCPMDGIAQEENTFVSIPDGITRLKDILDTQTIYVQGNETVAPINEMSQMINTVSPLVEISQNEQNINGRTENGNPKILMDTSTISMNDTPTGNPVGTTNVVVMVEEPNTIIELLDYYVPPASLNNNNTTIRPFFPITVPMHPESSHEPTPKPPTKGKRGRKPGPKPKPRATKRRRPPTPPPLPPVPNFLAHVINPLENEIYPKVIVQPAHLPWVLPSHCNDGVPNPPPSKVAVKEVPNTTTTSRRVLISAHLREKLRLFGPDVIISVIDNAVSPYFKAVKKEPDGSQHQIFFTAPQLLSFTAAHFGNWAADGAHPDADDEAYAGHAVPLLSWTHGTSSGQEMAYRSAASQSAAIIALQDAHRKAAAGHQSFSKAQCNIFTSWQAPSIQAFCSSSSPCSACSSSS</sequence>
<evidence type="ECO:0000313" key="3">
    <source>
        <dbReference type="Proteomes" id="UP000001292"/>
    </source>
</evidence>
<evidence type="ECO:0000313" key="2">
    <source>
        <dbReference type="EMBL" id="EDW56097.1"/>
    </source>
</evidence>